<feature type="compositionally biased region" description="Basic and acidic residues" evidence="1">
    <location>
        <begin position="77"/>
        <end position="93"/>
    </location>
</feature>
<feature type="compositionally biased region" description="Low complexity" evidence="1">
    <location>
        <begin position="34"/>
        <end position="49"/>
    </location>
</feature>
<dbReference type="Proteomes" id="UP000789396">
    <property type="component" value="Unassembled WGS sequence"/>
</dbReference>
<name>A0A9N9ARX2_9GLOM</name>
<sequence length="93" mass="10342">MSNTEYRETTEICTEISEDGTNRFRIDDESELRTNNTSVSTDTVTNHVTATAPNETVTNNTHVSTGSSTIVPSATTDDAKLRRREKQDRAKYG</sequence>
<gene>
    <name evidence="2" type="ORF">RFULGI_LOCUS4217</name>
</gene>
<evidence type="ECO:0000313" key="3">
    <source>
        <dbReference type="Proteomes" id="UP000789396"/>
    </source>
</evidence>
<keyword evidence="3" id="KW-1185">Reference proteome</keyword>
<organism evidence="2 3">
    <name type="scientific">Racocetra fulgida</name>
    <dbReference type="NCBI Taxonomy" id="60492"/>
    <lineage>
        <taxon>Eukaryota</taxon>
        <taxon>Fungi</taxon>
        <taxon>Fungi incertae sedis</taxon>
        <taxon>Mucoromycota</taxon>
        <taxon>Glomeromycotina</taxon>
        <taxon>Glomeromycetes</taxon>
        <taxon>Diversisporales</taxon>
        <taxon>Gigasporaceae</taxon>
        <taxon>Racocetra</taxon>
    </lineage>
</organism>
<evidence type="ECO:0000313" key="2">
    <source>
        <dbReference type="EMBL" id="CAG8540874.1"/>
    </source>
</evidence>
<accession>A0A9N9ARX2</accession>
<feature type="region of interest" description="Disordered" evidence="1">
    <location>
        <begin position="1"/>
        <end position="93"/>
    </location>
</feature>
<evidence type="ECO:0000256" key="1">
    <source>
        <dbReference type="SAM" id="MobiDB-lite"/>
    </source>
</evidence>
<feature type="compositionally biased region" description="Basic and acidic residues" evidence="1">
    <location>
        <begin position="1"/>
        <end position="10"/>
    </location>
</feature>
<feature type="compositionally biased region" description="Polar residues" evidence="1">
    <location>
        <begin position="51"/>
        <end position="76"/>
    </location>
</feature>
<protein>
    <submittedName>
        <fullName evidence="2">17493_t:CDS:1</fullName>
    </submittedName>
</protein>
<dbReference type="OrthoDB" id="301415at2759"/>
<dbReference type="AlphaFoldDB" id="A0A9N9ARX2"/>
<comment type="caution">
    <text evidence="2">The sequence shown here is derived from an EMBL/GenBank/DDBJ whole genome shotgun (WGS) entry which is preliminary data.</text>
</comment>
<proteinExistence type="predicted"/>
<dbReference type="EMBL" id="CAJVPZ010004083">
    <property type="protein sequence ID" value="CAG8540874.1"/>
    <property type="molecule type" value="Genomic_DNA"/>
</dbReference>
<reference evidence="2" key="1">
    <citation type="submission" date="2021-06" db="EMBL/GenBank/DDBJ databases">
        <authorList>
            <person name="Kallberg Y."/>
            <person name="Tangrot J."/>
            <person name="Rosling A."/>
        </authorList>
    </citation>
    <scope>NUCLEOTIDE SEQUENCE</scope>
    <source>
        <strain evidence="2">IN212</strain>
    </source>
</reference>